<dbReference type="GeneID" id="106820455"/>
<reference evidence="9" key="1">
    <citation type="submission" date="2025-08" db="UniProtKB">
        <authorList>
            <consortium name="RefSeq"/>
        </authorList>
    </citation>
    <scope>IDENTIFICATION</scope>
</reference>
<dbReference type="Proteomes" id="UP000695022">
    <property type="component" value="Unplaced"/>
</dbReference>
<feature type="transmembrane region" description="Helical" evidence="6">
    <location>
        <begin position="61"/>
        <end position="81"/>
    </location>
</feature>
<dbReference type="InterPro" id="IPR040177">
    <property type="entry name" value="SLC30A9"/>
</dbReference>
<evidence type="ECO:0000256" key="1">
    <source>
        <dbReference type="ARBA" id="ARBA00004141"/>
    </source>
</evidence>
<dbReference type="Gene3D" id="1.20.1510.10">
    <property type="entry name" value="Cation efflux protein transmembrane domain"/>
    <property type="match status" value="1"/>
</dbReference>
<evidence type="ECO:0000256" key="3">
    <source>
        <dbReference type="ARBA" id="ARBA00022692"/>
    </source>
</evidence>
<dbReference type="PANTHER" id="PTHR13414:SF9">
    <property type="entry name" value="PROTON-COUPLED ZINC ANTIPORTER SLC30A9, MITOCHONDRIAL"/>
    <property type="match status" value="1"/>
</dbReference>
<dbReference type="InterPro" id="IPR058533">
    <property type="entry name" value="Cation_efflux_TM"/>
</dbReference>
<proteinExistence type="predicted"/>
<keyword evidence="4 6" id="KW-1133">Transmembrane helix</keyword>
<evidence type="ECO:0000256" key="4">
    <source>
        <dbReference type="ARBA" id="ARBA00022989"/>
    </source>
</evidence>
<feature type="non-terminal residue" evidence="9">
    <location>
        <position position="1"/>
    </location>
</feature>
<evidence type="ECO:0000256" key="2">
    <source>
        <dbReference type="ARBA" id="ARBA00022448"/>
    </source>
</evidence>
<dbReference type="PANTHER" id="PTHR13414">
    <property type="entry name" value="HUEL-CATION TRANSPORTER"/>
    <property type="match status" value="1"/>
</dbReference>
<evidence type="ECO:0000313" key="9">
    <source>
        <dbReference type="RefSeq" id="XP_014680458.1"/>
    </source>
</evidence>
<feature type="non-terminal residue" evidence="9">
    <location>
        <position position="111"/>
    </location>
</feature>
<keyword evidence="2" id="KW-0813">Transport</keyword>
<evidence type="ECO:0000256" key="5">
    <source>
        <dbReference type="ARBA" id="ARBA00023136"/>
    </source>
</evidence>
<accession>A0ABM1F7N7</accession>
<gene>
    <name evidence="9" type="primary">LOC106820455</name>
</gene>
<evidence type="ECO:0000259" key="7">
    <source>
        <dbReference type="Pfam" id="PF01545"/>
    </source>
</evidence>
<name>A0ABM1F7N7_PRICU</name>
<keyword evidence="3 6" id="KW-0812">Transmembrane</keyword>
<sequence length="111" mass="12427">NFANFMFKMAAWLYTGSHCMFSEMIHSMADTINQLILAWGVHQSIKRPDPNHPYGYSNMRYVSSLISGVGIFCFGTGLSVYHGIKGLVHPQEIESLYWAFFVLGGSLLSEG</sequence>
<dbReference type="SUPFAM" id="SSF161111">
    <property type="entry name" value="Cation efflux protein transmembrane domain-like"/>
    <property type="match status" value="1"/>
</dbReference>
<keyword evidence="5 6" id="KW-0472">Membrane</keyword>
<dbReference type="RefSeq" id="XP_014680458.1">
    <property type="nucleotide sequence ID" value="XM_014824972.1"/>
</dbReference>
<dbReference type="Pfam" id="PF01545">
    <property type="entry name" value="Cation_efflux"/>
    <property type="match status" value="1"/>
</dbReference>
<feature type="domain" description="Cation efflux protein transmembrane" evidence="7">
    <location>
        <begin position="1"/>
        <end position="110"/>
    </location>
</feature>
<keyword evidence="8" id="KW-1185">Reference proteome</keyword>
<dbReference type="InterPro" id="IPR027469">
    <property type="entry name" value="Cation_efflux_TMD_sf"/>
</dbReference>
<evidence type="ECO:0000313" key="8">
    <source>
        <dbReference type="Proteomes" id="UP000695022"/>
    </source>
</evidence>
<comment type="subcellular location">
    <subcellularLocation>
        <location evidence="1">Membrane</location>
        <topology evidence="1">Multi-pass membrane protein</topology>
    </subcellularLocation>
</comment>
<organism evidence="8 9">
    <name type="scientific">Priapulus caudatus</name>
    <name type="common">Priapulid worm</name>
    <dbReference type="NCBI Taxonomy" id="37621"/>
    <lineage>
        <taxon>Eukaryota</taxon>
        <taxon>Metazoa</taxon>
        <taxon>Ecdysozoa</taxon>
        <taxon>Scalidophora</taxon>
        <taxon>Priapulida</taxon>
        <taxon>Priapulimorpha</taxon>
        <taxon>Priapulimorphida</taxon>
        <taxon>Priapulidae</taxon>
        <taxon>Priapulus</taxon>
    </lineage>
</organism>
<evidence type="ECO:0000256" key="6">
    <source>
        <dbReference type="SAM" id="Phobius"/>
    </source>
</evidence>
<protein>
    <submittedName>
        <fullName evidence="9">Zinc transporter 9-like</fullName>
    </submittedName>
</protein>